<dbReference type="Proteomes" id="UP001209922">
    <property type="component" value="Unassembled WGS sequence"/>
</dbReference>
<evidence type="ECO:0000313" key="1">
    <source>
        <dbReference type="EMBL" id="MCW4472573.1"/>
    </source>
</evidence>
<name>A0ABT3JVS1_9XANT</name>
<evidence type="ECO:0000313" key="2">
    <source>
        <dbReference type="Proteomes" id="UP001209922"/>
    </source>
</evidence>
<comment type="caution">
    <text evidence="1">The sequence shown here is derived from an EMBL/GenBank/DDBJ whole genome shotgun (WGS) entry which is preliminary data.</text>
</comment>
<sequence length="81" mass="9099">MSLLANTAPLLDGEKLTVNRVVRLTKSQEKRLVAAAKKSGVRVSAYMRAVLDHSTREGWEIERTVSVSERVVGVKRDSYER</sequence>
<proteinExistence type="predicted"/>
<dbReference type="RefSeq" id="WP_265127531.1">
    <property type="nucleotide sequence ID" value="NZ_JAPCHY010000005.1"/>
</dbReference>
<gene>
    <name evidence="1" type="ORF">OK345_08655</name>
</gene>
<accession>A0ABT3JVS1</accession>
<organism evidence="1 2">
    <name type="scientific">Xanthomonas chitinilytica</name>
    <dbReference type="NCBI Taxonomy" id="2989819"/>
    <lineage>
        <taxon>Bacteria</taxon>
        <taxon>Pseudomonadati</taxon>
        <taxon>Pseudomonadota</taxon>
        <taxon>Gammaproteobacteria</taxon>
        <taxon>Lysobacterales</taxon>
        <taxon>Lysobacteraceae</taxon>
        <taxon>Xanthomonas</taxon>
    </lineage>
</organism>
<reference evidence="1 2" key="1">
    <citation type="submission" date="2022-10" db="EMBL/GenBank/DDBJ databases">
        <title>Xanthomonas sp. H13-6.</title>
        <authorList>
            <person name="Liu X."/>
            <person name="Deng Z."/>
            <person name="Jiang Y."/>
            <person name="Yu T."/>
            <person name="Ai J."/>
        </authorList>
    </citation>
    <scope>NUCLEOTIDE SEQUENCE [LARGE SCALE GENOMIC DNA]</scope>
    <source>
        <strain evidence="1 2">H13-6</strain>
    </source>
</reference>
<dbReference type="EMBL" id="JAPCHY010000005">
    <property type="protein sequence ID" value="MCW4472573.1"/>
    <property type="molecule type" value="Genomic_DNA"/>
</dbReference>
<protein>
    <recommendedName>
        <fullName evidence="3">Ribbon-helix-helix protein, CopG family</fullName>
    </recommendedName>
</protein>
<evidence type="ECO:0008006" key="3">
    <source>
        <dbReference type="Google" id="ProtNLM"/>
    </source>
</evidence>
<keyword evidence="2" id="KW-1185">Reference proteome</keyword>